<evidence type="ECO:0000313" key="11">
    <source>
        <dbReference type="EMBL" id="OLP91266.1"/>
    </source>
</evidence>
<feature type="transmembrane region" description="Helical" evidence="9">
    <location>
        <begin position="337"/>
        <end position="359"/>
    </location>
</feature>
<dbReference type="Gene3D" id="3.90.850.10">
    <property type="entry name" value="Fumarylacetoacetase-like, C-terminal domain"/>
    <property type="match status" value="2"/>
</dbReference>
<name>A0A1Q9D803_SYMMI</name>
<protein>
    <submittedName>
        <fullName evidence="11">Fumarylacetoacetate hydrolase domain-containing protein 2</fullName>
    </submittedName>
</protein>
<feature type="compositionally biased region" description="Polar residues" evidence="8">
    <location>
        <begin position="1149"/>
        <end position="1165"/>
    </location>
</feature>
<proteinExistence type="inferred from homology"/>
<dbReference type="Pfam" id="PF04515">
    <property type="entry name" value="Choline_transpo"/>
    <property type="match status" value="1"/>
</dbReference>
<evidence type="ECO:0000313" key="12">
    <source>
        <dbReference type="Proteomes" id="UP000186817"/>
    </source>
</evidence>
<evidence type="ECO:0000256" key="2">
    <source>
        <dbReference type="ARBA" id="ARBA00007168"/>
    </source>
</evidence>
<gene>
    <name evidence="11" type="primary">FAHD2</name>
    <name evidence="11" type="ORF">AK812_SmicGene27043</name>
</gene>
<feature type="compositionally biased region" description="Basic and acidic residues" evidence="8">
    <location>
        <begin position="770"/>
        <end position="787"/>
    </location>
</feature>
<dbReference type="PANTHER" id="PTHR42796:SF4">
    <property type="entry name" value="FUMARYLACETOACETATE HYDROLASE DOMAIN-CONTAINING PROTEIN 2A"/>
    <property type="match status" value="1"/>
</dbReference>
<dbReference type="PANTHER" id="PTHR42796">
    <property type="entry name" value="FUMARYLACETOACETATE HYDROLASE DOMAIN-CONTAINING PROTEIN 2A-RELATED"/>
    <property type="match status" value="1"/>
</dbReference>
<dbReference type="InterPro" id="IPR051121">
    <property type="entry name" value="FAH"/>
</dbReference>
<evidence type="ECO:0000259" key="10">
    <source>
        <dbReference type="Pfam" id="PF01557"/>
    </source>
</evidence>
<dbReference type="SUPFAM" id="SSF56529">
    <property type="entry name" value="FAH"/>
    <property type="match status" value="2"/>
</dbReference>
<reference evidence="11 12" key="1">
    <citation type="submission" date="2016-02" db="EMBL/GenBank/DDBJ databases">
        <title>Genome analysis of coral dinoflagellate symbionts highlights evolutionary adaptations to a symbiotic lifestyle.</title>
        <authorList>
            <person name="Aranda M."/>
            <person name="Li Y."/>
            <person name="Liew Y.J."/>
            <person name="Baumgarten S."/>
            <person name="Simakov O."/>
            <person name="Wilson M."/>
            <person name="Piel J."/>
            <person name="Ashoor H."/>
            <person name="Bougouffa S."/>
            <person name="Bajic V.B."/>
            <person name="Ryu T."/>
            <person name="Ravasi T."/>
            <person name="Bayer T."/>
            <person name="Micklem G."/>
            <person name="Kim H."/>
            <person name="Bhak J."/>
            <person name="Lajeunesse T.C."/>
            <person name="Voolstra C.R."/>
        </authorList>
    </citation>
    <scope>NUCLEOTIDE SEQUENCE [LARGE SCALE GENOMIC DNA]</scope>
    <source>
        <strain evidence="11 12">CCMP2467</strain>
    </source>
</reference>
<keyword evidence="12" id="KW-1185">Reference proteome</keyword>
<feature type="compositionally biased region" description="Basic and acidic residues" evidence="8">
    <location>
        <begin position="1166"/>
        <end position="1180"/>
    </location>
</feature>
<keyword evidence="5" id="KW-0479">Metal-binding</keyword>
<feature type="region of interest" description="Disordered" evidence="8">
    <location>
        <begin position="884"/>
        <end position="908"/>
    </location>
</feature>
<keyword evidence="11" id="KW-0378">Hydrolase</keyword>
<feature type="transmembrane region" description="Helical" evidence="9">
    <location>
        <begin position="1517"/>
        <end position="1543"/>
    </location>
</feature>
<evidence type="ECO:0000256" key="9">
    <source>
        <dbReference type="SAM" id="Phobius"/>
    </source>
</evidence>
<evidence type="ECO:0000256" key="8">
    <source>
        <dbReference type="SAM" id="MobiDB-lite"/>
    </source>
</evidence>
<feature type="domain" description="Fumarylacetoacetase-like C-terminal" evidence="10">
    <location>
        <begin position="1299"/>
        <end position="1373"/>
    </location>
</feature>
<dbReference type="GO" id="GO:0044281">
    <property type="term" value="P:small molecule metabolic process"/>
    <property type="evidence" value="ECO:0007669"/>
    <property type="project" value="UniProtKB-ARBA"/>
</dbReference>
<feature type="region of interest" description="Disordered" evidence="8">
    <location>
        <begin position="1144"/>
        <end position="1180"/>
    </location>
</feature>
<dbReference type="GO" id="GO:0016020">
    <property type="term" value="C:membrane"/>
    <property type="evidence" value="ECO:0007669"/>
    <property type="project" value="UniProtKB-SubCell"/>
</dbReference>
<evidence type="ECO:0000256" key="4">
    <source>
        <dbReference type="ARBA" id="ARBA00022692"/>
    </source>
</evidence>
<dbReference type="GO" id="GO:0016787">
    <property type="term" value="F:hydrolase activity"/>
    <property type="evidence" value="ECO:0007669"/>
    <property type="project" value="UniProtKB-KW"/>
</dbReference>
<keyword evidence="7 9" id="KW-0472">Membrane</keyword>
<comment type="caution">
    <text evidence="11">The sequence shown here is derived from an EMBL/GenBank/DDBJ whole genome shotgun (WGS) entry which is preliminary data.</text>
</comment>
<feature type="domain" description="Fumarylacetoacetase-like C-terminal" evidence="10">
    <location>
        <begin position="1937"/>
        <end position="2023"/>
    </location>
</feature>
<sequence length="2027" mass="225277">MPNHQVKFWVADLEEITSGRVYCYSPGLELQLRDAIGGIEDQDDIPPGAVIDLNIRCGFAALWWLDFRKRYFPHEIYGNEIYWVTRKSKNIPVWVAIRNGVPLIDRMLHITKEDQRIIASHFAVGTIWSFYAGPGLELTEWLRDRYPLFTADHDPDEWETERRWNQWGWDSVYSTDIETDSEWTEEEADVWCDDVWECESDWSASVPEPGDRVYDVRFKDDASFGEDFVPLDRVYTDEEIMRMVVDFNFMQRRWEETYAHSEDWDESWYTSLQDDLYDDRDPVYPDELLDRLADADWDGDGGFADIPEVCASDQNSENVVNGATTEIVNSWSLKRTAFGVFAFHFLCACLFLSMAIAFFPSGMIACCLAGPAIQFEVSTGLRNQFTGLSHYWFGDLYGRSGLQTEDFVCSLETGDKRRLCDEGHKVARSFHGRGWNVTFQEYAVREILGNGDECKCEPVAAIETGIENLFNRVHAFAEGFGLFTTLSMVCSSAFGMLKGAFVAVTSYKRIKNLGIALCSAAFEFYAWVLQKVFVGGIKLWRWISHHEVRTAGAVSVAVVASACVARLVSYGADFSVLGVGFCAGDDELQFPRGQKISLRYLPCATNLRGAATAVPERMVAFWTKIDGCLVPIGAGCAVAGGVLVCKHQARGERSMEELHAAGFPILIGRAELRVSNADALKPFTFSEVVGPTRSKPAHEISRDFAFIKTEIPSRLGIRFDENLLAFILIRLNPPWKKQGNPPLQNRAAGATPRPPRSPPHPPRSSPKPKARPESCRKREREEPRADNPPEELETVEVEDENQPMAVEDALAIWQALLEMEHGGEFNPDAPTLPPHIADNIVETLVDKPEAEHNLMADVLPLFLGRIHADLARALERARQLRATLTSSGDFPDPSRARGSDDPPETFQDEEDDNCLLMQATLHQSVKAMASNEDLLLSKLHRSLQALEPAQASSRALRLASLLADHDGHLAVDRSLLEAFLVATNEDTPPLPGGDNLLIEHAWCATWWRRLRGLPEVDAEEVDNHLATLDENTDQPGTSDRDAEEAHQAAQEAMYLRGLEDAYEHHMEALKSEQCQAADDRAIRDAMGFSQARPKKRLCLGLCITNGAMTKAFDFEIDEAHPVQIHVVAESKEWPGQWYHKGQPVAETEVPQTAKDQLAHTTSASSSRDRPRQDAHVKRYDITRPTTRNLYDRWKQGELSDQTIVSIGGIGLLTYYRGLADVPDEVWDELAARDTLTLEPPPAQTDPPASTAPPPTVAEDSQAPQTGEAEVTHIPGPDSEPTQAYPEDYQGDGTDPRCKMSAVVTEVDFEAELAIILGRPVRDATPEAALEAVLGVTAANDISARRWQGKKGGGQWSRSKSFDTFCPLGPTLLPVMGPSLRWLRDGAADVYRHALHGFDYKGDLCGVDMAVADRPLLYWCAAGSRLTDSGHPEQLVTPSGSEPFVSQRITITQNTVKQASYRAFFCNYRESQKLRLRQPHFNTPWFLVGNGGMDQEILGDDPLVESLLDDYGPIGNSYYRMAAAFGGLRRMVLGAVVFSVAWLLRGPGRRTIDALVGKVRVFLSYLYLLLLRKGLVSLILFFPVMLATFLLSIYFLLGEVLSGDWKVSYQNNNSFYKLFATSYAAWVSRIVGILLLGMFFFMVCGLAAMQRAIYTAVGCVNMAVGCIFGDFESRGDVVAGMTRKLVFSHEQTAMLVLRLSRQSKEGGNPCISLLATLCTACITFTQRHLAFLTKDAYIDVVISSTPFLTAAQNAFGFIKADTGKVSSLSSLEISTHGAFKQAFELDFRVLPSGGSVWIISFAVTSGVFTLSVAMLWTLLVLNDQQMKDSHYRVENPYFVATLSGLLSASLAGSFMVIFEHCSDTLLYVFHWNKSHGHNTVAKYCPDELMQLLGGDGPVGWKQVHLAEEAGNREVKRLYGELVPERWPYAVGTLRENAESVSAGLQVRSWVNGVAMQDGNTADMEFGLAAIISYLSQGTTLLPGTVILTGTPPGVGYVRDPPVYLKHGDEVEVELEHVGRLRNPVEDGP</sequence>
<dbReference type="Pfam" id="PF01557">
    <property type="entry name" value="FAA_hydrolase"/>
    <property type="match status" value="2"/>
</dbReference>
<keyword evidence="6 9" id="KW-1133">Transmembrane helix</keyword>
<dbReference type="GO" id="GO:0022857">
    <property type="term" value="F:transmembrane transporter activity"/>
    <property type="evidence" value="ECO:0007669"/>
    <property type="project" value="InterPro"/>
</dbReference>
<dbReference type="InterPro" id="IPR011234">
    <property type="entry name" value="Fumarylacetoacetase-like_C"/>
</dbReference>
<dbReference type="GO" id="GO:0046872">
    <property type="term" value="F:metal ion binding"/>
    <property type="evidence" value="ECO:0007669"/>
    <property type="project" value="UniProtKB-KW"/>
</dbReference>
<organism evidence="11 12">
    <name type="scientific">Symbiodinium microadriaticum</name>
    <name type="common">Dinoflagellate</name>
    <name type="synonym">Zooxanthella microadriatica</name>
    <dbReference type="NCBI Taxonomy" id="2951"/>
    <lineage>
        <taxon>Eukaryota</taxon>
        <taxon>Sar</taxon>
        <taxon>Alveolata</taxon>
        <taxon>Dinophyceae</taxon>
        <taxon>Suessiales</taxon>
        <taxon>Symbiodiniaceae</taxon>
        <taxon>Symbiodinium</taxon>
    </lineage>
</organism>
<comment type="subcellular location">
    <subcellularLocation>
        <location evidence="1">Membrane</location>
        <topology evidence="1">Multi-pass membrane protein</topology>
    </subcellularLocation>
</comment>
<dbReference type="OrthoDB" id="411064at2759"/>
<comment type="similarity">
    <text evidence="3">Belongs to the FAH family.</text>
</comment>
<feature type="region of interest" description="Disordered" evidence="8">
    <location>
        <begin position="737"/>
        <end position="803"/>
    </location>
</feature>
<dbReference type="InterPro" id="IPR036663">
    <property type="entry name" value="Fumarylacetoacetase_C_sf"/>
</dbReference>
<evidence type="ECO:0000256" key="5">
    <source>
        <dbReference type="ARBA" id="ARBA00022723"/>
    </source>
</evidence>
<feature type="transmembrane region" description="Helical" evidence="9">
    <location>
        <begin position="1795"/>
        <end position="1816"/>
    </location>
</feature>
<feature type="transmembrane region" description="Helical" evidence="9">
    <location>
        <begin position="1836"/>
        <end position="1857"/>
    </location>
</feature>
<evidence type="ECO:0000256" key="6">
    <source>
        <dbReference type="ARBA" id="ARBA00022989"/>
    </source>
</evidence>
<evidence type="ECO:0000256" key="1">
    <source>
        <dbReference type="ARBA" id="ARBA00004141"/>
    </source>
</evidence>
<dbReference type="EMBL" id="LSRX01000673">
    <property type="protein sequence ID" value="OLP91266.1"/>
    <property type="molecule type" value="Genomic_DNA"/>
</dbReference>
<comment type="similarity">
    <text evidence="2">Belongs to the CTL (choline transporter-like) family.</text>
</comment>
<feature type="region of interest" description="Disordered" evidence="8">
    <location>
        <begin position="1026"/>
        <end position="1046"/>
    </location>
</feature>
<keyword evidence="4 9" id="KW-0812">Transmembrane</keyword>
<feature type="transmembrane region" description="Helical" evidence="9">
    <location>
        <begin position="1622"/>
        <end position="1647"/>
    </location>
</feature>
<feature type="compositionally biased region" description="Pro residues" evidence="8">
    <location>
        <begin position="1238"/>
        <end position="1255"/>
    </location>
</feature>
<evidence type="ECO:0000256" key="3">
    <source>
        <dbReference type="ARBA" id="ARBA00010211"/>
    </source>
</evidence>
<dbReference type="InterPro" id="IPR007603">
    <property type="entry name" value="Choline_transptr-like"/>
</dbReference>
<feature type="compositionally biased region" description="Acidic residues" evidence="8">
    <location>
        <begin position="788"/>
        <end position="801"/>
    </location>
</feature>
<dbReference type="Proteomes" id="UP000186817">
    <property type="component" value="Unassembled WGS sequence"/>
</dbReference>
<feature type="compositionally biased region" description="Pro residues" evidence="8">
    <location>
        <begin position="752"/>
        <end position="765"/>
    </location>
</feature>
<feature type="transmembrane region" description="Helical" evidence="9">
    <location>
        <begin position="1564"/>
        <end position="1596"/>
    </location>
</feature>
<feature type="region of interest" description="Disordered" evidence="8">
    <location>
        <begin position="1236"/>
        <end position="1296"/>
    </location>
</feature>
<evidence type="ECO:0000256" key="7">
    <source>
        <dbReference type="ARBA" id="ARBA00023136"/>
    </source>
</evidence>
<accession>A0A1Q9D803</accession>